<dbReference type="PANTHER" id="PTHR46847:SF1">
    <property type="entry name" value="D-ALLOSE-BINDING PERIPLASMIC PROTEIN-RELATED"/>
    <property type="match status" value="1"/>
</dbReference>
<feature type="domain" description="Periplasmic binding protein" evidence="5">
    <location>
        <begin position="43"/>
        <end position="286"/>
    </location>
</feature>
<dbReference type="RefSeq" id="WP_010640986.1">
    <property type="nucleotide sequence ID" value="NZ_DAIAWO010000121.1"/>
</dbReference>
<dbReference type="InterPro" id="IPR025997">
    <property type="entry name" value="SBP_2_dom"/>
</dbReference>
<dbReference type="GO" id="GO:0030313">
    <property type="term" value="C:cell envelope"/>
    <property type="evidence" value="ECO:0007669"/>
    <property type="project" value="UniProtKB-SubCell"/>
</dbReference>
<comment type="similarity">
    <text evidence="2">Belongs to the bacterial solute-binding protein 2 family.</text>
</comment>
<dbReference type="EMBL" id="LWRY01000021">
    <property type="protein sequence ID" value="OCX75139.1"/>
    <property type="molecule type" value="Genomic_DNA"/>
</dbReference>
<dbReference type="SUPFAM" id="SSF53822">
    <property type="entry name" value="Periplasmic binding protein-like I"/>
    <property type="match status" value="1"/>
</dbReference>
<comment type="subcellular location">
    <subcellularLocation>
        <location evidence="1">Cell envelope</location>
    </subcellularLocation>
</comment>
<feature type="signal peptide" evidence="4">
    <location>
        <begin position="1"/>
        <end position="25"/>
    </location>
</feature>
<evidence type="ECO:0000259" key="5">
    <source>
        <dbReference type="Pfam" id="PF13407"/>
    </source>
</evidence>
<gene>
    <name evidence="6" type="ORF">A6M23_03540</name>
</gene>
<evidence type="ECO:0000256" key="1">
    <source>
        <dbReference type="ARBA" id="ARBA00004196"/>
    </source>
</evidence>
<proteinExistence type="inferred from homology"/>
<dbReference type="Gene3D" id="3.40.50.2300">
    <property type="match status" value="2"/>
</dbReference>
<dbReference type="InterPro" id="IPR028082">
    <property type="entry name" value="Peripla_BP_I"/>
</dbReference>
<dbReference type="PANTHER" id="PTHR46847">
    <property type="entry name" value="D-ALLOSE-BINDING PERIPLASMIC PROTEIN-RELATED"/>
    <property type="match status" value="1"/>
</dbReference>
<sequence>MKNKTTSVLMAAMALSLGFSGMASAQDAAPQHYTFGLMLSAMTPYFATIKSGAEAEAKKLGVQLLVEDGNNNSITQSNQIDTLIARKVNLLLINPTDAKALVPAVEKANAAHIPVIYIDRKADGGHAIAYFASDNKQAGAQACQYIANKLHGQGNLFMLLGISGASATNERTAGCESVLKSYPHIKVVARQSGGFSREGGLTVMRDVLIANPKLNAVYSENGEMAIGAMRAAAAAGRLKGLTIAMIGSGSVGETQLVKQGKIALSVAQQPAVMGALGVQAGYSYLSTGTVFVPVPLHMDLAPSHS</sequence>
<feature type="chain" id="PRO_5008663472" evidence="4">
    <location>
        <begin position="26"/>
        <end position="305"/>
    </location>
</feature>
<dbReference type="GO" id="GO:0030246">
    <property type="term" value="F:carbohydrate binding"/>
    <property type="evidence" value="ECO:0007669"/>
    <property type="project" value="UniProtKB-ARBA"/>
</dbReference>
<keyword evidence="7" id="KW-1185">Reference proteome</keyword>
<dbReference type="Pfam" id="PF13407">
    <property type="entry name" value="Peripla_BP_4"/>
    <property type="match status" value="1"/>
</dbReference>
<dbReference type="OrthoDB" id="9798934at2"/>
<accession>A0A1C2IGP8</accession>
<evidence type="ECO:0000256" key="3">
    <source>
        <dbReference type="ARBA" id="ARBA00022729"/>
    </source>
</evidence>
<evidence type="ECO:0000256" key="4">
    <source>
        <dbReference type="SAM" id="SignalP"/>
    </source>
</evidence>
<dbReference type="Proteomes" id="UP000095008">
    <property type="component" value="Unassembled WGS sequence"/>
</dbReference>
<evidence type="ECO:0000313" key="6">
    <source>
        <dbReference type="EMBL" id="OCX75139.1"/>
    </source>
</evidence>
<name>A0A1C2IGP8_ACITH</name>
<keyword evidence="3 4" id="KW-0732">Signal</keyword>
<comment type="caution">
    <text evidence="6">The sequence shown here is derived from an EMBL/GenBank/DDBJ whole genome shotgun (WGS) entry which is preliminary data.</text>
</comment>
<organism evidence="6 7">
    <name type="scientific">Acidithiobacillus thiooxidans</name>
    <name type="common">Thiobacillus thiooxidans</name>
    <dbReference type="NCBI Taxonomy" id="930"/>
    <lineage>
        <taxon>Bacteria</taxon>
        <taxon>Pseudomonadati</taxon>
        <taxon>Pseudomonadota</taxon>
        <taxon>Acidithiobacillia</taxon>
        <taxon>Acidithiobacillales</taxon>
        <taxon>Acidithiobacillaceae</taxon>
        <taxon>Acidithiobacillus</taxon>
    </lineage>
</organism>
<protein>
    <submittedName>
        <fullName evidence="6">D-ribose-binding protein</fullName>
    </submittedName>
</protein>
<evidence type="ECO:0000313" key="7">
    <source>
        <dbReference type="Proteomes" id="UP000095008"/>
    </source>
</evidence>
<dbReference type="GeneID" id="60697948"/>
<evidence type="ECO:0000256" key="2">
    <source>
        <dbReference type="ARBA" id="ARBA00007639"/>
    </source>
</evidence>
<dbReference type="AlphaFoldDB" id="A0A1C2IGP8"/>
<reference evidence="6" key="1">
    <citation type="journal article" date="2016" name="Int. J. Mol. Sci.">
        <title>Comparative genomics of the extreme acidophile Acidithiobacillus thiooxidans reveals intraspecific divergence and niche adaptation.</title>
        <authorList>
            <person name="Zhang X."/>
            <person name="Feng X."/>
            <person name="Tao J."/>
            <person name="Ma L."/>
            <person name="Xiao Y."/>
            <person name="Liang Y."/>
            <person name="Liu X."/>
            <person name="Yin H."/>
        </authorList>
    </citation>
    <scope>NUCLEOTIDE SEQUENCE [LARGE SCALE GENOMIC DNA]</scope>
    <source>
        <strain evidence="6">DXS-W</strain>
    </source>
</reference>